<dbReference type="InterPro" id="IPR040198">
    <property type="entry name" value="Fido_containing"/>
</dbReference>
<feature type="domain" description="Fido" evidence="2">
    <location>
        <begin position="59"/>
        <end position="200"/>
    </location>
</feature>
<feature type="active site" evidence="1">
    <location>
        <position position="141"/>
    </location>
</feature>
<gene>
    <name evidence="3" type="ORF">H0A72_01850</name>
</gene>
<protein>
    <submittedName>
        <fullName evidence="3">Fic family protein</fullName>
    </submittedName>
</protein>
<evidence type="ECO:0000259" key="2">
    <source>
        <dbReference type="PROSITE" id="PS51459"/>
    </source>
</evidence>
<dbReference type="AlphaFoldDB" id="A0A853FQH1"/>
<dbReference type="PANTHER" id="PTHR13504">
    <property type="entry name" value="FIDO DOMAIN-CONTAINING PROTEIN DDB_G0283145"/>
    <property type="match status" value="1"/>
</dbReference>
<dbReference type="Gene3D" id="1.10.3290.10">
    <property type="entry name" value="Fido-like domain"/>
    <property type="match status" value="1"/>
</dbReference>
<dbReference type="InterPro" id="IPR003812">
    <property type="entry name" value="Fido"/>
</dbReference>
<evidence type="ECO:0000313" key="3">
    <source>
        <dbReference type="EMBL" id="NYT48044.1"/>
    </source>
</evidence>
<dbReference type="InterPro" id="IPR036597">
    <property type="entry name" value="Fido-like_dom_sf"/>
</dbReference>
<accession>A0A853FQH1</accession>
<reference evidence="3 4" key="1">
    <citation type="submission" date="2020-07" db="EMBL/GenBank/DDBJ databases">
        <title>Taxonomic revisions and descriptions of new bacterial species based on genomic comparisons in the high-G+C-content subgroup of the family Alcaligenaceae.</title>
        <authorList>
            <person name="Szabo A."/>
            <person name="Felfoldi T."/>
        </authorList>
    </citation>
    <scope>NUCLEOTIDE SEQUENCE [LARGE SCALE GENOMIC DNA]</scope>
    <source>
        <strain evidence="3 4">LMG 24012</strain>
    </source>
</reference>
<dbReference type="SUPFAM" id="SSF140931">
    <property type="entry name" value="Fic-like"/>
    <property type="match status" value="1"/>
</dbReference>
<dbReference type="Proteomes" id="UP000559809">
    <property type="component" value="Unassembled WGS sequence"/>
</dbReference>
<sequence>MTRYDVTGAQGMAEPGSHGAVLANKLGITKQADIDEAELVLLQKLYESVLGDHLPPGRISINHLKTWHRRWLGNVYPWAGLARTVNMSKGGFPFAPAAQVPRLMADFDRLYLHRYTPCMGFDLVELTEAIAVTHVEFILMHPFREGNGRISRLLADVMAVQAGHGPLDYSLWESNKQQYITAIQQGLGNDYEPMKYWVGKVLETA</sequence>
<dbReference type="Pfam" id="PF02661">
    <property type="entry name" value="Fic"/>
    <property type="match status" value="1"/>
</dbReference>
<proteinExistence type="predicted"/>
<evidence type="ECO:0000256" key="1">
    <source>
        <dbReference type="PIRSR" id="PIRSR640198-1"/>
    </source>
</evidence>
<dbReference type="PANTHER" id="PTHR13504:SF38">
    <property type="entry name" value="FIDO DOMAIN-CONTAINING PROTEIN"/>
    <property type="match status" value="1"/>
</dbReference>
<dbReference type="EMBL" id="JACCEM010000001">
    <property type="protein sequence ID" value="NYT48044.1"/>
    <property type="molecule type" value="Genomic_DNA"/>
</dbReference>
<dbReference type="PROSITE" id="PS51459">
    <property type="entry name" value="FIDO"/>
    <property type="match status" value="1"/>
</dbReference>
<comment type="caution">
    <text evidence="3">The sequence shown here is derived from an EMBL/GenBank/DDBJ whole genome shotgun (WGS) entry which is preliminary data.</text>
</comment>
<organism evidence="3 4">
    <name type="scientific">Parapusillimonas granuli</name>
    <dbReference type="NCBI Taxonomy" id="380911"/>
    <lineage>
        <taxon>Bacteria</taxon>
        <taxon>Pseudomonadati</taxon>
        <taxon>Pseudomonadota</taxon>
        <taxon>Betaproteobacteria</taxon>
        <taxon>Burkholderiales</taxon>
        <taxon>Alcaligenaceae</taxon>
        <taxon>Parapusillimonas</taxon>
    </lineage>
</organism>
<keyword evidence="4" id="KW-1185">Reference proteome</keyword>
<name>A0A853FQH1_9BURK</name>
<evidence type="ECO:0000313" key="4">
    <source>
        <dbReference type="Proteomes" id="UP000559809"/>
    </source>
</evidence>